<evidence type="ECO:0000256" key="1">
    <source>
        <dbReference type="SAM" id="Phobius"/>
    </source>
</evidence>
<protein>
    <submittedName>
        <fullName evidence="2">Putative transmembrane protein</fullName>
    </submittedName>
</protein>
<dbReference type="Pfam" id="PF10861">
    <property type="entry name" value="DUF2784"/>
    <property type="match status" value="1"/>
</dbReference>
<proteinExistence type="predicted"/>
<keyword evidence="1" id="KW-1133">Transmembrane helix</keyword>
<dbReference type="InterPro" id="IPR021218">
    <property type="entry name" value="DUF2784"/>
</dbReference>
<reference evidence="2 3" key="1">
    <citation type="journal article" name="Front. Microbiol.">
        <title>Sugar Metabolism of the First Thermophilic Planctomycete Thermogutta terrifontis: Comparative Genomic and Transcriptomic Approaches.</title>
        <authorList>
            <person name="Elcheninov A.G."/>
            <person name="Menzel P."/>
            <person name="Gudbergsdottir S.R."/>
            <person name="Slesarev A.I."/>
            <person name="Kadnikov V.V."/>
            <person name="Krogh A."/>
            <person name="Bonch-Osmolovskaya E.A."/>
            <person name="Peng X."/>
            <person name="Kublanov I.V."/>
        </authorList>
    </citation>
    <scope>NUCLEOTIDE SEQUENCE [LARGE SCALE GENOMIC DNA]</scope>
    <source>
        <strain evidence="2 3">R1</strain>
    </source>
</reference>
<organism evidence="2 3">
    <name type="scientific">Thermogutta terrifontis</name>
    <dbReference type="NCBI Taxonomy" id="1331910"/>
    <lineage>
        <taxon>Bacteria</taxon>
        <taxon>Pseudomonadati</taxon>
        <taxon>Planctomycetota</taxon>
        <taxon>Planctomycetia</taxon>
        <taxon>Pirellulales</taxon>
        <taxon>Thermoguttaceae</taxon>
        <taxon>Thermogutta</taxon>
    </lineage>
</organism>
<dbReference type="Proteomes" id="UP000215086">
    <property type="component" value="Chromosome"/>
</dbReference>
<feature type="transmembrane region" description="Helical" evidence="1">
    <location>
        <begin position="6"/>
        <end position="31"/>
    </location>
</feature>
<evidence type="ECO:0000313" key="3">
    <source>
        <dbReference type="Proteomes" id="UP000215086"/>
    </source>
</evidence>
<accession>A0A286RKC1</accession>
<dbReference type="EMBL" id="CP018477">
    <property type="protein sequence ID" value="ASV76400.1"/>
    <property type="molecule type" value="Genomic_DNA"/>
</dbReference>
<sequence>MAIYGYLADLVVTLHLAYVLTVIVLLVLIPVGRFLNWNWVRWFWLRVVHLLMIGIVAFQAWIGVICPLTHLENYLRSLAGQETYSGTFVGRLVESLLYYECPSWVFLVAYTSVALLTALTLILVPPILPAWLRLSDHRPALRH</sequence>
<dbReference type="KEGG" id="ttf:THTE_3799"/>
<keyword evidence="1 2" id="KW-0812">Transmembrane</keyword>
<feature type="transmembrane region" description="Helical" evidence="1">
    <location>
        <begin position="43"/>
        <end position="62"/>
    </location>
</feature>
<dbReference type="OrthoDB" id="370375at2"/>
<keyword evidence="1" id="KW-0472">Membrane</keyword>
<evidence type="ECO:0000313" key="2">
    <source>
        <dbReference type="EMBL" id="ASV76400.1"/>
    </source>
</evidence>
<dbReference type="AlphaFoldDB" id="A0A286RKC1"/>
<gene>
    <name evidence="2" type="ORF">THTE_3799</name>
</gene>
<name>A0A286RKC1_9BACT</name>
<keyword evidence="3" id="KW-1185">Reference proteome</keyword>
<feature type="transmembrane region" description="Helical" evidence="1">
    <location>
        <begin position="104"/>
        <end position="132"/>
    </location>
</feature>
<dbReference type="RefSeq" id="WP_095416194.1">
    <property type="nucleotide sequence ID" value="NZ_CP018477.1"/>
</dbReference>